<sequence>MLVRRLPAPFALILCAIGAVRASVECLPSYHWTYNRQNKSPCDVASGLLSECNSAGKPFHWCPETHNPHTLSLHTNITHIIDSAGPLQPLSNDTAGDAYYDPSRSNKLTSCMCNTITYSLRLWYLSRAILPIVGIRIVPSGRNLILDGISWHAWADAKWSFFTQPIDVLTRMLLTSYPEQLPPGLDVPTWAYMDVTTIDYFSISAAFRNATSNATQTDTQALSTPTAAPPNSSGFDAVNGTNINNSNVTYNMMPSSSQSDNSKSESKSSHVDIPTLIGAITGSVSGLVIVVIAILRYMAFRKTQKAKKEAADDEEKRGLVDKERLESVAEKKEKKHSDPEPKDPREYDHLNSEVELGTDANGDTDFRLHDA</sequence>
<feature type="compositionally biased region" description="Polar residues" evidence="1">
    <location>
        <begin position="216"/>
        <end position="254"/>
    </location>
</feature>
<dbReference type="InParanoid" id="A0A409XEH5"/>
<feature type="transmembrane region" description="Helical" evidence="2">
    <location>
        <begin position="276"/>
        <end position="298"/>
    </location>
</feature>
<keyword evidence="3" id="KW-0732">Signal</keyword>
<dbReference type="OrthoDB" id="3362711at2759"/>
<dbReference type="AlphaFoldDB" id="A0A409XEH5"/>
<keyword evidence="5" id="KW-1185">Reference proteome</keyword>
<name>A0A409XEH5_PSICY</name>
<accession>A0A409XEH5</accession>
<evidence type="ECO:0000313" key="4">
    <source>
        <dbReference type="EMBL" id="PPQ89141.1"/>
    </source>
</evidence>
<feature type="region of interest" description="Disordered" evidence="1">
    <location>
        <begin position="216"/>
        <end position="268"/>
    </location>
</feature>
<gene>
    <name evidence="4" type="ORF">CVT25_006513</name>
</gene>
<reference evidence="4 5" key="1">
    <citation type="journal article" date="2018" name="Evol. Lett.">
        <title>Horizontal gene cluster transfer increased hallucinogenic mushroom diversity.</title>
        <authorList>
            <person name="Reynolds H.T."/>
            <person name="Vijayakumar V."/>
            <person name="Gluck-Thaler E."/>
            <person name="Korotkin H.B."/>
            <person name="Matheny P.B."/>
            <person name="Slot J.C."/>
        </authorList>
    </citation>
    <scope>NUCLEOTIDE SEQUENCE [LARGE SCALE GENOMIC DNA]</scope>
    <source>
        <strain evidence="4 5">2631</strain>
    </source>
</reference>
<dbReference type="STRING" id="93625.A0A409XEH5"/>
<dbReference type="Proteomes" id="UP000283269">
    <property type="component" value="Unassembled WGS sequence"/>
</dbReference>
<evidence type="ECO:0000313" key="5">
    <source>
        <dbReference type="Proteomes" id="UP000283269"/>
    </source>
</evidence>
<proteinExistence type="predicted"/>
<feature type="chain" id="PRO_5019011653" evidence="3">
    <location>
        <begin position="23"/>
        <end position="371"/>
    </location>
</feature>
<keyword evidence="2" id="KW-0472">Membrane</keyword>
<protein>
    <submittedName>
        <fullName evidence="4">Uncharacterized protein</fullName>
    </submittedName>
</protein>
<evidence type="ECO:0000256" key="3">
    <source>
        <dbReference type="SAM" id="SignalP"/>
    </source>
</evidence>
<dbReference type="EMBL" id="NHYD01001946">
    <property type="protein sequence ID" value="PPQ89141.1"/>
    <property type="molecule type" value="Genomic_DNA"/>
</dbReference>
<feature type="signal peptide" evidence="3">
    <location>
        <begin position="1"/>
        <end position="22"/>
    </location>
</feature>
<keyword evidence="2" id="KW-1133">Transmembrane helix</keyword>
<feature type="compositionally biased region" description="Basic and acidic residues" evidence="1">
    <location>
        <begin position="306"/>
        <end position="352"/>
    </location>
</feature>
<feature type="region of interest" description="Disordered" evidence="1">
    <location>
        <begin position="304"/>
        <end position="371"/>
    </location>
</feature>
<evidence type="ECO:0000256" key="2">
    <source>
        <dbReference type="SAM" id="Phobius"/>
    </source>
</evidence>
<evidence type="ECO:0000256" key="1">
    <source>
        <dbReference type="SAM" id="MobiDB-lite"/>
    </source>
</evidence>
<comment type="caution">
    <text evidence="4">The sequence shown here is derived from an EMBL/GenBank/DDBJ whole genome shotgun (WGS) entry which is preliminary data.</text>
</comment>
<keyword evidence="2" id="KW-0812">Transmembrane</keyword>
<organism evidence="4 5">
    <name type="scientific">Psilocybe cyanescens</name>
    <dbReference type="NCBI Taxonomy" id="93625"/>
    <lineage>
        <taxon>Eukaryota</taxon>
        <taxon>Fungi</taxon>
        <taxon>Dikarya</taxon>
        <taxon>Basidiomycota</taxon>
        <taxon>Agaricomycotina</taxon>
        <taxon>Agaricomycetes</taxon>
        <taxon>Agaricomycetidae</taxon>
        <taxon>Agaricales</taxon>
        <taxon>Agaricineae</taxon>
        <taxon>Strophariaceae</taxon>
        <taxon>Psilocybe</taxon>
    </lineage>
</organism>